<evidence type="ECO:0000313" key="2">
    <source>
        <dbReference type="Proteomes" id="UP000053660"/>
    </source>
</evidence>
<dbReference type="AlphaFoldDB" id="A0A0B1SQA9"/>
<dbReference type="Proteomes" id="UP000053660">
    <property type="component" value="Unassembled WGS sequence"/>
</dbReference>
<protein>
    <submittedName>
        <fullName evidence="1">Uncharacterized protein</fullName>
    </submittedName>
</protein>
<proteinExistence type="predicted"/>
<keyword evidence="2" id="KW-1185">Reference proteome</keyword>
<organism evidence="1 2">
    <name type="scientific">Oesophagostomum dentatum</name>
    <name type="common">Nodular worm</name>
    <dbReference type="NCBI Taxonomy" id="61180"/>
    <lineage>
        <taxon>Eukaryota</taxon>
        <taxon>Metazoa</taxon>
        <taxon>Ecdysozoa</taxon>
        <taxon>Nematoda</taxon>
        <taxon>Chromadorea</taxon>
        <taxon>Rhabditida</taxon>
        <taxon>Rhabditina</taxon>
        <taxon>Rhabditomorpha</taxon>
        <taxon>Strongyloidea</taxon>
        <taxon>Strongylidae</taxon>
        <taxon>Oesophagostomum</taxon>
    </lineage>
</organism>
<dbReference type="OrthoDB" id="5856777at2759"/>
<gene>
    <name evidence="1" type="ORF">OESDEN_14870</name>
</gene>
<name>A0A0B1SQA9_OESDE</name>
<evidence type="ECO:0000313" key="1">
    <source>
        <dbReference type="EMBL" id="KHJ85405.1"/>
    </source>
</evidence>
<sequence length="88" mass="10394">MDKWDAPIGHYSNKLPLATQQHNDEWDHVIYLTVHISPRFEGPFPVIDVDLPNIAIKVGRRERTIHIDRTKRYQPTSEENLLKKEVQH</sequence>
<accession>A0A0B1SQA9</accession>
<dbReference type="EMBL" id="KN564008">
    <property type="protein sequence ID" value="KHJ85405.1"/>
    <property type="molecule type" value="Genomic_DNA"/>
</dbReference>
<reference evidence="1 2" key="1">
    <citation type="submission" date="2014-03" db="EMBL/GenBank/DDBJ databases">
        <title>Draft genome of the hookworm Oesophagostomum dentatum.</title>
        <authorList>
            <person name="Mitreva M."/>
        </authorList>
    </citation>
    <scope>NUCLEOTIDE SEQUENCE [LARGE SCALE GENOMIC DNA]</scope>
    <source>
        <strain evidence="1 2">OD-Hann</strain>
    </source>
</reference>